<dbReference type="Proteomes" id="UP001210770">
    <property type="component" value="Chromosome"/>
</dbReference>
<accession>A0AAX3LJQ0</accession>
<dbReference type="PANTHER" id="PTHR30480">
    <property type="entry name" value="BETA-HEXOSAMINIDASE-RELATED"/>
    <property type="match status" value="1"/>
</dbReference>
<dbReference type="InterPro" id="IPR001764">
    <property type="entry name" value="Glyco_hydro_3_N"/>
</dbReference>
<evidence type="ECO:0000256" key="4">
    <source>
        <dbReference type="ARBA" id="ARBA00022801"/>
    </source>
</evidence>
<dbReference type="GO" id="GO:0009254">
    <property type="term" value="P:peptidoglycan turnover"/>
    <property type="evidence" value="ECO:0007669"/>
    <property type="project" value="TreeGrafter"/>
</dbReference>
<evidence type="ECO:0000256" key="3">
    <source>
        <dbReference type="ARBA" id="ARBA00012663"/>
    </source>
</evidence>
<dbReference type="NCBIfam" id="NF003740">
    <property type="entry name" value="PRK05337.1"/>
    <property type="match status" value="1"/>
</dbReference>
<organism evidence="7 8">
    <name type="scientific">Sulfitobacter faviae</name>
    <dbReference type="NCBI Taxonomy" id="1775881"/>
    <lineage>
        <taxon>Bacteria</taxon>
        <taxon>Pseudomonadati</taxon>
        <taxon>Pseudomonadota</taxon>
        <taxon>Alphaproteobacteria</taxon>
        <taxon>Rhodobacterales</taxon>
        <taxon>Roseobacteraceae</taxon>
        <taxon>Sulfitobacter</taxon>
    </lineage>
</organism>
<protein>
    <recommendedName>
        <fullName evidence="3">beta-N-acetylhexosaminidase</fullName>
        <ecNumber evidence="3">3.2.1.52</ecNumber>
    </recommendedName>
</protein>
<evidence type="ECO:0000313" key="7">
    <source>
        <dbReference type="EMBL" id="WCE68871.1"/>
    </source>
</evidence>
<comment type="catalytic activity">
    <reaction evidence="1">
        <text>Hydrolysis of terminal non-reducing N-acetyl-D-hexosamine residues in N-acetyl-beta-D-hexosaminides.</text>
        <dbReference type="EC" id="3.2.1.52"/>
    </reaction>
</comment>
<dbReference type="GO" id="GO:0004563">
    <property type="term" value="F:beta-N-acetylhexosaminidase activity"/>
    <property type="evidence" value="ECO:0007669"/>
    <property type="project" value="UniProtKB-EC"/>
</dbReference>
<dbReference type="AlphaFoldDB" id="A0AAX3LJQ0"/>
<dbReference type="InterPro" id="IPR050226">
    <property type="entry name" value="NagZ_Beta-hexosaminidase"/>
</dbReference>
<dbReference type="GO" id="GO:0005975">
    <property type="term" value="P:carbohydrate metabolic process"/>
    <property type="evidence" value="ECO:0007669"/>
    <property type="project" value="InterPro"/>
</dbReference>
<evidence type="ECO:0000313" key="8">
    <source>
        <dbReference type="Proteomes" id="UP001210770"/>
    </source>
</evidence>
<evidence type="ECO:0000256" key="1">
    <source>
        <dbReference type="ARBA" id="ARBA00001231"/>
    </source>
</evidence>
<comment type="similarity">
    <text evidence="2">Belongs to the glycosyl hydrolase 3 family.</text>
</comment>
<feature type="domain" description="Glycoside hydrolase family 3 N-terminal" evidence="6">
    <location>
        <begin position="30"/>
        <end position="291"/>
    </location>
</feature>
<dbReference type="SUPFAM" id="SSF51445">
    <property type="entry name" value="(Trans)glycosidases"/>
    <property type="match status" value="1"/>
</dbReference>
<dbReference type="Gene3D" id="3.20.20.300">
    <property type="entry name" value="Glycoside hydrolase, family 3, N-terminal domain"/>
    <property type="match status" value="1"/>
</dbReference>
<dbReference type="InterPro" id="IPR036962">
    <property type="entry name" value="Glyco_hydro_3_N_sf"/>
</dbReference>
<dbReference type="EMBL" id="CP116423">
    <property type="protein sequence ID" value="WCE68871.1"/>
    <property type="molecule type" value="Genomic_DNA"/>
</dbReference>
<dbReference type="EC" id="3.2.1.52" evidence="3"/>
<proteinExistence type="inferred from homology"/>
<reference evidence="7" key="1">
    <citation type="submission" date="2023-01" db="EMBL/GenBank/DDBJ databases">
        <title>Comparative genomic analysis of cold water coral derived Sulfitobacter faviae: insights into their metabolism and habitat adaptation.</title>
        <authorList>
            <person name="Guo Y."/>
            <person name="Lin S."/>
            <person name="Huang Z."/>
            <person name="Tang K."/>
            <person name="Wang X."/>
        </authorList>
    </citation>
    <scope>NUCLEOTIDE SEQUENCE</scope>
    <source>
        <strain evidence="7">SCSIO W_1865</strain>
    </source>
</reference>
<sequence>MPPFGATILDATGHRLSVEEKAFFRDVRPFGFILFARNIDSPDQLRALCEEMREAAGHDAVITIDQEGGRVQRMRAPQWRDWMPPMDIAARAGDQARQAFHLMYRIIAHELHSVGIDSNCAPLIDVAGPDTHRFLRNRCYGETPGQVAEIGRAVADALLAGGVLPVMKHMPGHGRATLDSHHDLPRVAARRIDLEAVDFAPFRSLRDLPMGMTAHLVYDALDNAPATLSPEVMRLIREEIGFDNLVMTDDISMKALQMTPAESTRAAIAAGCDVALFCNGPLEERRAVAEAAGEMTPAAQTRALRAMDARQTPDDVDIDALSAQLETLLGGILHG</sequence>
<keyword evidence="5 7" id="KW-0326">Glycosidase</keyword>
<dbReference type="PANTHER" id="PTHR30480:SF13">
    <property type="entry name" value="BETA-HEXOSAMINIDASE"/>
    <property type="match status" value="1"/>
</dbReference>
<dbReference type="Pfam" id="PF00933">
    <property type="entry name" value="Glyco_hydro_3"/>
    <property type="match status" value="1"/>
</dbReference>
<evidence type="ECO:0000259" key="6">
    <source>
        <dbReference type="Pfam" id="PF00933"/>
    </source>
</evidence>
<name>A0AAX3LJQ0_9RHOB</name>
<evidence type="ECO:0000256" key="5">
    <source>
        <dbReference type="ARBA" id="ARBA00023295"/>
    </source>
</evidence>
<keyword evidence="4 7" id="KW-0378">Hydrolase</keyword>
<dbReference type="RefSeq" id="WP_271687169.1">
    <property type="nucleotide sequence ID" value="NZ_CP116423.1"/>
</dbReference>
<dbReference type="InterPro" id="IPR017853">
    <property type="entry name" value="GH"/>
</dbReference>
<gene>
    <name evidence="7" type="primary">nagZ</name>
    <name evidence="7" type="ORF">PL336_08565</name>
</gene>
<evidence type="ECO:0000256" key="2">
    <source>
        <dbReference type="ARBA" id="ARBA00005336"/>
    </source>
</evidence>